<name>C6BRV4_MARSD</name>
<gene>
    <name evidence="3" type="ordered locus">Desal_3286</name>
</gene>
<dbReference type="RefSeq" id="WP_015853153.1">
    <property type="nucleotide sequence ID" value="NC_012881.1"/>
</dbReference>
<dbReference type="PANTHER" id="PTHR35535:SF1">
    <property type="entry name" value="HEAT SHOCK PROTEIN HSLJ"/>
    <property type="match status" value="1"/>
</dbReference>
<evidence type="ECO:0000313" key="3">
    <source>
        <dbReference type="EMBL" id="ACS81337.1"/>
    </source>
</evidence>
<evidence type="ECO:0000259" key="2">
    <source>
        <dbReference type="Pfam" id="PF03724"/>
    </source>
</evidence>
<dbReference type="InterPro" id="IPR053147">
    <property type="entry name" value="Hsp_HslJ-like"/>
</dbReference>
<dbReference type="STRING" id="526222.Desal_3286"/>
<dbReference type="EMBL" id="CP001649">
    <property type="protein sequence ID" value="ACS81337.1"/>
    <property type="molecule type" value="Genomic_DNA"/>
</dbReference>
<dbReference type="InterPro" id="IPR005184">
    <property type="entry name" value="DUF306_Meta_HslJ"/>
</dbReference>
<feature type="domain" description="DUF306" evidence="2">
    <location>
        <begin position="39"/>
        <end position="140"/>
    </location>
</feature>
<feature type="chain" id="PRO_5002959668" description="DUF306 domain-containing protein" evidence="1">
    <location>
        <begin position="29"/>
        <end position="144"/>
    </location>
</feature>
<proteinExistence type="predicted"/>
<evidence type="ECO:0000313" key="4">
    <source>
        <dbReference type="Proteomes" id="UP000002601"/>
    </source>
</evidence>
<dbReference type="OrthoDB" id="423130at2"/>
<dbReference type="InterPro" id="IPR038670">
    <property type="entry name" value="HslJ-like_sf"/>
</dbReference>
<keyword evidence="1" id="KW-0732">Signal</keyword>
<organism evidence="3 4">
    <name type="scientific">Maridesulfovibrio salexigens (strain ATCC 14822 / DSM 2638 / NCIMB 8403 / VKM B-1763)</name>
    <name type="common">Desulfovibrio salexigens</name>
    <dbReference type="NCBI Taxonomy" id="526222"/>
    <lineage>
        <taxon>Bacteria</taxon>
        <taxon>Pseudomonadati</taxon>
        <taxon>Thermodesulfobacteriota</taxon>
        <taxon>Desulfovibrionia</taxon>
        <taxon>Desulfovibrionales</taxon>
        <taxon>Desulfovibrionaceae</taxon>
        <taxon>Maridesulfovibrio</taxon>
    </lineage>
</organism>
<dbReference type="Gene3D" id="2.40.128.270">
    <property type="match status" value="1"/>
</dbReference>
<sequence length="144" mass="16276">MKTANFKRFIPAILTVCLFVLISGCAPKQTYYPVYENPTNTKWIAEDIDGKPIGGFAHIWMRLDDNGKIYGSGGCNSFRGDYSYVNGQFSTGPLGMTRKACSKNLNLQEFKFMQALERVQTMQERNGMLYMEGNGNSLLFYKGH</sequence>
<reference evidence="3 4" key="1">
    <citation type="submission" date="2009-06" db="EMBL/GenBank/DDBJ databases">
        <title>Complete sequence of Desulfovibrio salexigens DSM 2638.</title>
        <authorList>
            <consortium name="US DOE Joint Genome Institute"/>
            <person name="Lucas S."/>
            <person name="Copeland A."/>
            <person name="Lapidus A."/>
            <person name="Glavina del Rio T."/>
            <person name="Tice H."/>
            <person name="Bruce D."/>
            <person name="Goodwin L."/>
            <person name="Pitluck S."/>
            <person name="Munk A.C."/>
            <person name="Brettin T."/>
            <person name="Detter J.C."/>
            <person name="Han C."/>
            <person name="Tapia R."/>
            <person name="Larimer F."/>
            <person name="Land M."/>
            <person name="Hauser L."/>
            <person name="Kyrpides N."/>
            <person name="Anderson I."/>
            <person name="Wall J.D."/>
            <person name="Arkin A.P."/>
            <person name="Dehal P."/>
            <person name="Chivian D."/>
            <person name="Giles B."/>
            <person name="Hazen T.C."/>
        </authorList>
    </citation>
    <scope>NUCLEOTIDE SEQUENCE [LARGE SCALE GENOMIC DNA]</scope>
    <source>
        <strain evidence="4">ATCC 14822 / DSM 2638 / NCIMB 8403 / VKM B-1763</strain>
    </source>
</reference>
<feature type="signal peptide" evidence="1">
    <location>
        <begin position="1"/>
        <end position="28"/>
    </location>
</feature>
<dbReference type="Pfam" id="PF03724">
    <property type="entry name" value="META"/>
    <property type="match status" value="1"/>
</dbReference>
<accession>C6BRV4</accession>
<dbReference type="PROSITE" id="PS51257">
    <property type="entry name" value="PROKAR_LIPOPROTEIN"/>
    <property type="match status" value="1"/>
</dbReference>
<dbReference type="KEGG" id="dsa:Desal_3286"/>
<keyword evidence="4" id="KW-1185">Reference proteome</keyword>
<dbReference type="HOGENOM" id="CLU_075808_6_1_7"/>
<dbReference type="eggNOG" id="COG3187">
    <property type="taxonomic scope" value="Bacteria"/>
</dbReference>
<dbReference type="AlphaFoldDB" id="C6BRV4"/>
<dbReference type="Proteomes" id="UP000002601">
    <property type="component" value="Chromosome"/>
</dbReference>
<dbReference type="PANTHER" id="PTHR35535">
    <property type="entry name" value="HEAT SHOCK PROTEIN HSLJ"/>
    <property type="match status" value="1"/>
</dbReference>
<protein>
    <recommendedName>
        <fullName evidence="2">DUF306 domain-containing protein</fullName>
    </recommendedName>
</protein>
<evidence type="ECO:0000256" key="1">
    <source>
        <dbReference type="SAM" id="SignalP"/>
    </source>
</evidence>